<evidence type="ECO:0000313" key="3">
    <source>
        <dbReference type="EMBL" id="TBU57128.1"/>
    </source>
</evidence>
<dbReference type="EMBL" id="ML145141">
    <property type="protein sequence ID" value="TBU57128.1"/>
    <property type="molecule type" value="Genomic_DNA"/>
</dbReference>
<keyword evidence="4" id="KW-1185">Reference proteome</keyword>
<evidence type="ECO:0000313" key="4">
    <source>
        <dbReference type="Proteomes" id="UP000292082"/>
    </source>
</evidence>
<dbReference type="InterPro" id="IPR045340">
    <property type="entry name" value="DUF6533"/>
</dbReference>
<feature type="domain" description="DUF6533" evidence="2">
    <location>
        <begin position="23"/>
        <end position="68"/>
    </location>
</feature>
<feature type="transmembrane region" description="Helical" evidence="1">
    <location>
        <begin position="221"/>
        <end position="241"/>
    </location>
</feature>
<reference evidence="3 4" key="1">
    <citation type="submission" date="2019-01" db="EMBL/GenBank/DDBJ databases">
        <title>Draft genome sequences of three monokaryotic isolates of the white-rot basidiomycete fungus Dichomitus squalens.</title>
        <authorList>
            <consortium name="DOE Joint Genome Institute"/>
            <person name="Lopez S.C."/>
            <person name="Andreopoulos B."/>
            <person name="Pangilinan J."/>
            <person name="Lipzen A."/>
            <person name="Riley R."/>
            <person name="Ahrendt S."/>
            <person name="Ng V."/>
            <person name="Barry K."/>
            <person name="Daum C."/>
            <person name="Grigoriev I.V."/>
            <person name="Hilden K.S."/>
            <person name="Makela M.R."/>
            <person name="de Vries R.P."/>
        </authorList>
    </citation>
    <scope>NUCLEOTIDE SEQUENCE [LARGE SCALE GENOMIC DNA]</scope>
    <source>
        <strain evidence="3 4">CBS 464.89</strain>
    </source>
</reference>
<feature type="transmembrane region" description="Helical" evidence="1">
    <location>
        <begin position="169"/>
        <end position="190"/>
    </location>
</feature>
<keyword evidence="1" id="KW-1133">Transmembrane helix</keyword>
<dbReference type="AlphaFoldDB" id="A0A4V2K7R3"/>
<accession>A0A4V2K7R3</accession>
<sequence>MSADSETQAAIAEARSLFIGNCYGLAVLALFVYDYLITLGSEVTLFWMPREVNGASILFLLTRYITLATEILNVAPFPASFHGTVVMIMAAVVIRSLQYLPWAAFSALRVYALCPGPYRFLIAAIVLPLSLVPLLINMLVNLHWVHYLDDPQGGVIVVDMLSPSVNLKFIIASRASLVLADLLVLCVTWYQTYETVKVSRRDLADLAKPTFASTLLRDGTIYFLTLLMLNVLHMIFSLTSIGSNNVFDLASVIPYFEEPLTSILTSRFLVNLQQVKHRLAGSSRSLSQMSEPAFQPQASRNMNGFIGSLGAQLSFDEEESDI</sequence>
<keyword evidence="1" id="KW-0812">Transmembrane</keyword>
<gene>
    <name evidence="3" type="ORF">BD310DRAFT_853705</name>
</gene>
<dbReference type="Pfam" id="PF20151">
    <property type="entry name" value="DUF6533"/>
    <property type="match status" value="1"/>
</dbReference>
<feature type="transmembrane region" description="Helical" evidence="1">
    <location>
        <begin position="17"/>
        <end position="36"/>
    </location>
</feature>
<organism evidence="3 4">
    <name type="scientific">Dichomitus squalens</name>
    <dbReference type="NCBI Taxonomy" id="114155"/>
    <lineage>
        <taxon>Eukaryota</taxon>
        <taxon>Fungi</taxon>
        <taxon>Dikarya</taxon>
        <taxon>Basidiomycota</taxon>
        <taxon>Agaricomycotina</taxon>
        <taxon>Agaricomycetes</taxon>
        <taxon>Polyporales</taxon>
        <taxon>Polyporaceae</taxon>
        <taxon>Dichomitus</taxon>
    </lineage>
</organism>
<evidence type="ECO:0000259" key="2">
    <source>
        <dbReference type="Pfam" id="PF20151"/>
    </source>
</evidence>
<protein>
    <recommendedName>
        <fullName evidence="2">DUF6533 domain-containing protein</fullName>
    </recommendedName>
</protein>
<name>A0A4V2K7R3_9APHY</name>
<feature type="transmembrane region" description="Helical" evidence="1">
    <location>
        <begin position="57"/>
        <end position="79"/>
    </location>
</feature>
<dbReference type="Proteomes" id="UP000292082">
    <property type="component" value="Unassembled WGS sequence"/>
</dbReference>
<evidence type="ECO:0000256" key="1">
    <source>
        <dbReference type="SAM" id="Phobius"/>
    </source>
</evidence>
<feature type="transmembrane region" description="Helical" evidence="1">
    <location>
        <begin position="120"/>
        <end position="140"/>
    </location>
</feature>
<feature type="transmembrane region" description="Helical" evidence="1">
    <location>
        <begin position="85"/>
        <end position="108"/>
    </location>
</feature>
<proteinExistence type="predicted"/>
<keyword evidence="1" id="KW-0472">Membrane</keyword>